<evidence type="ECO:0000256" key="1">
    <source>
        <dbReference type="ARBA" id="ARBA00023015"/>
    </source>
</evidence>
<dbReference type="AlphaFoldDB" id="A0A7V8NLI5"/>
<dbReference type="InterPro" id="IPR018490">
    <property type="entry name" value="cNMP-bd_dom_sf"/>
</dbReference>
<dbReference type="InterPro" id="IPR036388">
    <property type="entry name" value="WH-like_DNA-bd_sf"/>
</dbReference>
<dbReference type="Pfam" id="PF13545">
    <property type="entry name" value="HTH_Crp_2"/>
    <property type="match status" value="1"/>
</dbReference>
<dbReference type="SMART" id="SM00100">
    <property type="entry name" value="cNMP"/>
    <property type="match status" value="1"/>
</dbReference>
<dbReference type="InterPro" id="IPR000595">
    <property type="entry name" value="cNMP-bd_dom"/>
</dbReference>
<dbReference type="CDD" id="cd00038">
    <property type="entry name" value="CAP_ED"/>
    <property type="match status" value="1"/>
</dbReference>
<dbReference type="Pfam" id="PF00027">
    <property type="entry name" value="cNMP_binding"/>
    <property type="match status" value="1"/>
</dbReference>
<gene>
    <name evidence="6" type="ORF">HRJ53_00865</name>
</gene>
<evidence type="ECO:0000313" key="6">
    <source>
        <dbReference type="EMBL" id="MBA0083525.1"/>
    </source>
</evidence>
<organism evidence="6 7">
    <name type="scientific">Candidatus Acidiferrum panamense</name>
    <dbReference type="NCBI Taxonomy" id="2741543"/>
    <lineage>
        <taxon>Bacteria</taxon>
        <taxon>Pseudomonadati</taxon>
        <taxon>Acidobacteriota</taxon>
        <taxon>Terriglobia</taxon>
        <taxon>Candidatus Acidiferrales</taxon>
        <taxon>Candidatus Acidiferrum</taxon>
    </lineage>
</organism>
<evidence type="ECO:0000259" key="4">
    <source>
        <dbReference type="PROSITE" id="PS50042"/>
    </source>
</evidence>
<dbReference type="InterPro" id="IPR012318">
    <property type="entry name" value="HTH_CRP"/>
</dbReference>
<keyword evidence="7" id="KW-1185">Reference proteome</keyword>
<protein>
    <submittedName>
        <fullName evidence="6">Crp/Fnr family transcriptional regulator</fullName>
    </submittedName>
</protein>
<dbReference type="GO" id="GO:0003677">
    <property type="term" value="F:DNA binding"/>
    <property type="evidence" value="ECO:0007669"/>
    <property type="project" value="UniProtKB-KW"/>
</dbReference>
<evidence type="ECO:0000256" key="3">
    <source>
        <dbReference type="ARBA" id="ARBA00023163"/>
    </source>
</evidence>
<keyword evidence="3" id="KW-0804">Transcription</keyword>
<dbReference type="EMBL" id="JACDQQ010000087">
    <property type="protein sequence ID" value="MBA0083525.1"/>
    <property type="molecule type" value="Genomic_DNA"/>
</dbReference>
<evidence type="ECO:0000313" key="7">
    <source>
        <dbReference type="Proteomes" id="UP000567293"/>
    </source>
</evidence>
<dbReference type="Gene3D" id="1.10.10.10">
    <property type="entry name" value="Winged helix-like DNA-binding domain superfamily/Winged helix DNA-binding domain"/>
    <property type="match status" value="1"/>
</dbReference>
<reference evidence="6" key="1">
    <citation type="submission" date="2020-06" db="EMBL/GenBank/DDBJ databases">
        <title>Legume-microbial interactions unlock mineral nutrients during tropical forest succession.</title>
        <authorList>
            <person name="Epihov D.Z."/>
        </authorList>
    </citation>
    <scope>NUCLEOTIDE SEQUENCE [LARGE SCALE GENOMIC DNA]</scope>
    <source>
        <strain evidence="6">Pan2503</strain>
    </source>
</reference>
<dbReference type="PANTHER" id="PTHR24567">
    <property type="entry name" value="CRP FAMILY TRANSCRIPTIONAL REGULATORY PROTEIN"/>
    <property type="match status" value="1"/>
</dbReference>
<dbReference type="SUPFAM" id="SSF46785">
    <property type="entry name" value="Winged helix' DNA-binding domain"/>
    <property type="match status" value="1"/>
</dbReference>
<dbReference type="PROSITE" id="PS50042">
    <property type="entry name" value="CNMP_BINDING_3"/>
    <property type="match status" value="1"/>
</dbReference>
<name>A0A7V8NLI5_9BACT</name>
<dbReference type="SUPFAM" id="SSF51206">
    <property type="entry name" value="cAMP-binding domain-like"/>
    <property type="match status" value="1"/>
</dbReference>
<feature type="domain" description="HTH crp-type" evidence="5">
    <location>
        <begin position="135"/>
        <end position="206"/>
    </location>
</feature>
<proteinExistence type="predicted"/>
<feature type="domain" description="Cyclic nucleotide-binding" evidence="4">
    <location>
        <begin position="1"/>
        <end position="121"/>
    </location>
</feature>
<dbReference type="InterPro" id="IPR036390">
    <property type="entry name" value="WH_DNA-bd_sf"/>
</dbReference>
<dbReference type="PROSITE" id="PS51063">
    <property type="entry name" value="HTH_CRP_2"/>
    <property type="match status" value="1"/>
</dbReference>
<comment type="caution">
    <text evidence="6">The sequence shown here is derived from an EMBL/GenBank/DDBJ whole genome shotgun (WGS) entry which is preliminary data.</text>
</comment>
<sequence length="232" mass="25417">MFSGISADDYAAISAAARTKEFARGEVLYLEGDAVEQVLLLTSGSVKTTRLGLSGVEVILRLWVPGDVLGPADLLAGGRHSSTAQAFRLTRALVWDATSFKALAGRYPVLDQNLLRMVVRYLADLEERFRELATERVGPRVARQLVRLLPQIGRPVNGAIEVSLSREELAQMTGTTLFTVSRLFSAWETRGLVKPRREAVTISDVQALSAIAEETSEDPVPIDGRRPRQAPF</sequence>
<dbReference type="GO" id="GO:0005829">
    <property type="term" value="C:cytosol"/>
    <property type="evidence" value="ECO:0007669"/>
    <property type="project" value="TreeGrafter"/>
</dbReference>
<dbReference type="SMART" id="SM00419">
    <property type="entry name" value="HTH_CRP"/>
    <property type="match status" value="1"/>
</dbReference>
<dbReference type="GO" id="GO:0003700">
    <property type="term" value="F:DNA-binding transcription factor activity"/>
    <property type="evidence" value="ECO:0007669"/>
    <property type="project" value="TreeGrafter"/>
</dbReference>
<dbReference type="Proteomes" id="UP000567293">
    <property type="component" value="Unassembled WGS sequence"/>
</dbReference>
<dbReference type="InterPro" id="IPR050397">
    <property type="entry name" value="Env_Response_Regulators"/>
</dbReference>
<evidence type="ECO:0000256" key="2">
    <source>
        <dbReference type="ARBA" id="ARBA00023125"/>
    </source>
</evidence>
<dbReference type="PANTHER" id="PTHR24567:SF28">
    <property type="entry name" value="LISTERIOLYSIN REGULATORY PROTEIN"/>
    <property type="match status" value="1"/>
</dbReference>
<evidence type="ECO:0000259" key="5">
    <source>
        <dbReference type="PROSITE" id="PS51063"/>
    </source>
</evidence>
<dbReference type="InterPro" id="IPR014710">
    <property type="entry name" value="RmlC-like_jellyroll"/>
</dbReference>
<dbReference type="Gene3D" id="2.60.120.10">
    <property type="entry name" value="Jelly Rolls"/>
    <property type="match status" value="1"/>
</dbReference>
<accession>A0A7V8NLI5</accession>
<keyword evidence="2" id="KW-0238">DNA-binding</keyword>
<keyword evidence="1" id="KW-0805">Transcription regulation</keyword>